<dbReference type="InterPro" id="IPR036148">
    <property type="entry name" value="MmgE/PrpD_sf"/>
</dbReference>
<accession>A0ABU8NFB1</accession>
<dbReference type="InterPro" id="IPR042188">
    <property type="entry name" value="MmgE/PrpD_sf_2"/>
</dbReference>
<gene>
    <name evidence="3" type="ORF">WCD41_27895</name>
</gene>
<organism evidence="3 4">
    <name type="scientific">Actinomycetospora aeridis</name>
    <dbReference type="NCBI Taxonomy" id="3129231"/>
    <lineage>
        <taxon>Bacteria</taxon>
        <taxon>Bacillati</taxon>
        <taxon>Actinomycetota</taxon>
        <taxon>Actinomycetes</taxon>
        <taxon>Pseudonocardiales</taxon>
        <taxon>Pseudonocardiaceae</taxon>
        <taxon>Actinomycetospora</taxon>
    </lineage>
</organism>
<dbReference type="EMBL" id="JBBEGL010000012">
    <property type="protein sequence ID" value="MEJ2890311.1"/>
    <property type="molecule type" value="Genomic_DNA"/>
</dbReference>
<proteinExistence type="inferred from homology"/>
<dbReference type="InterPro" id="IPR045337">
    <property type="entry name" value="MmgE_PrpD_C"/>
</dbReference>
<dbReference type="SUPFAM" id="SSF103378">
    <property type="entry name" value="2-methylcitrate dehydratase PrpD"/>
    <property type="match status" value="1"/>
</dbReference>
<feature type="domain" description="MmgE/PrpD C-terminal" evidence="2">
    <location>
        <begin position="52"/>
        <end position="220"/>
    </location>
</feature>
<comment type="caution">
    <text evidence="3">The sequence shown here is derived from an EMBL/GenBank/DDBJ whole genome shotgun (WGS) entry which is preliminary data.</text>
</comment>
<dbReference type="PANTHER" id="PTHR16943:SF8">
    <property type="entry name" value="2-METHYLCITRATE DEHYDRATASE"/>
    <property type="match status" value="1"/>
</dbReference>
<evidence type="ECO:0000313" key="3">
    <source>
        <dbReference type="EMBL" id="MEJ2890311.1"/>
    </source>
</evidence>
<reference evidence="3 4" key="1">
    <citation type="submission" date="2024-03" db="EMBL/GenBank/DDBJ databases">
        <title>Actinomycetospora sp. OC33-EN06, a novel actinomycete isolated from wild orchid (Aerides multiflora).</title>
        <authorList>
            <person name="Suriyachadkun C."/>
        </authorList>
    </citation>
    <scope>NUCLEOTIDE SEQUENCE [LARGE SCALE GENOMIC DNA]</scope>
    <source>
        <strain evidence="3 4">OC33-EN06</strain>
    </source>
</reference>
<dbReference type="InterPro" id="IPR005656">
    <property type="entry name" value="MmgE_PrpD"/>
</dbReference>
<dbReference type="RefSeq" id="WP_337718581.1">
    <property type="nucleotide sequence ID" value="NZ_JBBEGL010000012.1"/>
</dbReference>
<dbReference type="Gene3D" id="1.10.4100.10">
    <property type="entry name" value="2-methylcitrate dehydratase PrpD"/>
    <property type="match status" value="1"/>
</dbReference>
<dbReference type="Pfam" id="PF19305">
    <property type="entry name" value="MmgE_PrpD_C"/>
    <property type="match status" value="1"/>
</dbReference>
<sequence length="244" mass="26081">MAAAGITGPRAYLTGSKGFFPVYKGREIAADAAARFAPDRPFEITKVWIKPYCCCGCCHGFVDGARTLTDRAAEIDGVELRIQSGGDVVVGNRNANAYAPHSIESLQYSLPFQFALAATGHGNGFTTHHDYLEGRLKLTDDSEVAQLARRVRITPDPGLDAGYPGKWVADIDVGFTDGTRTHLFVEDSAGTAENPISRADLDAKFRDLTAGRLGPERSEELLATITGGDLDAPVSVLADQLVVP</sequence>
<dbReference type="InterPro" id="IPR042183">
    <property type="entry name" value="MmgE/PrpD_sf_1"/>
</dbReference>
<evidence type="ECO:0000256" key="1">
    <source>
        <dbReference type="ARBA" id="ARBA00006174"/>
    </source>
</evidence>
<comment type="similarity">
    <text evidence="1">Belongs to the PrpD family.</text>
</comment>
<evidence type="ECO:0000313" key="4">
    <source>
        <dbReference type="Proteomes" id="UP001370100"/>
    </source>
</evidence>
<name>A0ABU8NFB1_9PSEU</name>
<protein>
    <recommendedName>
        <fullName evidence="2">MmgE/PrpD C-terminal domain-containing protein</fullName>
    </recommendedName>
</protein>
<keyword evidence="4" id="KW-1185">Reference proteome</keyword>
<dbReference type="Proteomes" id="UP001370100">
    <property type="component" value="Unassembled WGS sequence"/>
</dbReference>
<dbReference type="Gene3D" id="3.30.1330.120">
    <property type="entry name" value="2-methylcitrate dehydratase PrpD"/>
    <property type="match status" value="1"/>
</dbReference>
<dbReference type="PANTHER" id="PTHR16943">
    <property type="entry name" value="2-METHYLCITRATE DEHYDRATASE-RELATED"/>
    <property type="match status" value="1"/>
</dbReference>
<evidence type="ECO:0000259" key="2">
    <source>
        <dbReference type="Pfam" id="PF19305"/>
    </source>
</evidence>